<reference evidence="5 6" key="1">
    <citation type="submission" date="2019-07" db="EMBL/GenBank/DDBJ databases">
        <title>Genomic Encyclopedia of Archaeal and Bacterial Type Strains, Phase II (KMG-II): from individual species to whole genera.</title>
        <authorList>
            <person name="Goeker M."/>
        </authorList>
    </citation>
    <scope>NUCLEOTIDE SEQUENCE [LARGE SCALE GENOMIC DNA]</scope>
    <source>
        <strain evidence="5 6">ATCC BAA-1139</strain>
    </source>
</reference>
<dbReference type="RefSeq" id="WP_145016864.1">
    <property type="nucleotide sequence ID" value="NZ_VLLN01000001.1"/>
</dbReference>
<dbReference type="Pfam" id="PF00437">
    <property type="entry name" value="T2SSE"/>
    <property type="match status" value="1"/>
</dbReference>
<dbReference type="Pfam" id="PF05157">
    <property type="entry name" value="MshEN"/>
    <property type="match status" value="1"/>
</dbReference>
<dbReference type="InterPro" id="IPR001482">
    <property type="entry name" value="T2SS/T4SS_dom"/>
</dbReference>
<comment type="similarity">
    <text evidence="1">Belongs to the GSP E family.</text>
</comment>
<gene>
    <name evidence="5" type="ORF">JN12_00030</name>
</gene>
<evidence type="ECO:0000313" key="6">
    <source>
        <dbReference type="Proteomes" id="UP000319449"/>
    </source>
</evidence>
<dbReference type="Gene3D" id="3.30.300.160">
    <property type="entry name" value="Type II secretion system, protein E, N-terminal domain"/>
    <property type="match status" value="1"/>
</dbReference>
<dbReference type="EMBL" id="VLLN01000001">
    <property type="protein sequence ID" value="TWJ33358.1"/>
    <property type="molecule type" value="Genomic_DNA"/>
</dbReference>
<proteinExistence type="inferred from homology"/>
<dbReference type="SUPFAM" id="SSF160246">
    <property type="entry name" value="EspE N-terminal domain-like"/>
    <property type="match status" value="1"/>
</dbReference>
<dbReference type="InterPro" id="IPR003593">
    <property type="entry name" value="AAA+_ATPase"/>
</dbReference>
<evidence type="ECO:0000256" key="1">
    <source>
        <dbReference type="ARBA" id="ARBA00006611"/>
    </source>
</evidence>
<organism evidence="5 6">
    <name type="scientific">Geobacter argillaceus</name>
    <dbReference type="NCBI Taxonomy" id="345631"/>
    <lineage>
        <taxon>Bacteria</taxon>
        <taxon>Pseudomonadati</taxon>
        <taxon>Thermodesulfobacteriota</taxon>
        <taxon>Desulfuromonadia</taxon>
        <taxon>Geobacterales</taxon>
        <taxon>Geobacteraceae</taxon>
        <taxon>Geobacter</taxon>
    </lineage>
</organism>
<feature type="domain" description="Bacterial type II secretion system protein E" evidence="4">
    <location>
        <begin position="418"/>
        <end position="432"/>
    </location>
</feature>
<dbReference type="PANTHER" id="PTHR30258:SF13">
    <property type="entry name" value="SECRETION PATHWAY ATPASE-RELATED"/>
    <property type="match status" value="1"/>
</dbReference>
<comment type="caution">
    <text evidence="5">The sequence shown here is derived from an EMBL/GenBank/DDBJ whole genome shotgun (WGS) entry which is preliminary data.</text>
</comment>
<keyword evidence="3" id="KW-0067">ATP-binding</keyword>
<accession>A0A562WRZ7</accession>
<dbReference type="FunFam" id="3.40.50.300:FF:000398">
    <property type="entry name" value="Type IV pilus assembly ATPase PilB"/>
    <property type="match status" value="1"/>
</dbReference>
<name>A0A562WRZ7_9BACT</name>
<dbReference type="GO" id="GO:0005524">
    <property type="term" value="F:ATP binding"/>
    <property type="evidence" value="ECO:0007669"/>
    <property type="project" value="UniProtKB-KW"/>
</dbReference>
<dbReference type="CDD" id="cd01129">
    <property type="entry name" value="PulE-GspE-like"/>
    <property type="match status" value="1"/>
</dbReference>
<dbReference type="Gene3D" id="3.40.50.300">
    <property type="entry name" value="P-loop containing nucleotide triphosphate hydrolases"/>
    <property type="match status" value="1"/>
</dbReference>
<evidence type="ECO:0000256" key="2">
    <source>
        <dbReference type="ARBA" id="ARBA00022741"/>
    </source>
</evidence>
<dbReference type="GO" id="GO:0005886">
    <property type="term" value="C:plasma membrane"/>
    <property type="evidence" value="ECO:0007669"/>
    <property type="project" value="TreeGrafter"/>
</dbReference>
<dbReference type="SUPFAM" id="SSF52540">
    <property type="entry name" value="P-loop containing nucleoside triphosphate hydrolases"/>
    <property type="match status" value="1"/>
</dbReference>
<keyword evidence="6" id="KW-1185">Reference proteome</keyword>
<dbReference type="Proteomes" id="UP000319449">
    <property type="component" value="Unassembled WGS sequence"/>
</dbReference>
<dbReference type="OrthoDB" id="9805147at2"/>
<evidence type="ECO:0000313" key="5">
    <source>
        <dbReference type="EMBL" id="TWJ33358.1"/>
    </source>
</evidence>
<dbReference type="GO" id="GO:0016887">
    <property type="term" value="F:ATP hydrolysis activity"/>
    <property type="evidence" value="ECO:0007669"/>
    <property type="project" value="TreeGrafter"/>
</dbReference>
<dbReference type="SMART" id="SM00382">
    <property type="entry name" value="AAA"/>
    <property type="match status" value="1"/>
</dbReference>
<dbReference type="Gene3D" id="3.30.450.90">
    <property type="match status" value="1"/>
</dbReference>
<dbReference type="InterPro" id="IPR007831">
    <property type="entry name" value="T2SS_GspE_N"/>
</dbReference>
<dbReference type="InterPro" id="IPR027417">
    <property type="entry name" value="P-loop_NTPase"/>
</dbReference>
<dbReference type="AlphaFoldDB" id="A0A562WRZ7"/>
<dbReference type="InterPro" id="IPR037257">
    <property type="entry name" value="T2SS_E_N_sf"/>
</dbReference>
<evidence type="ECO:0000256" key="3">
    <source>
        <dbReference type="ARBA" id="ARBA00022840"/>
    </source>
</evidence>
<sequence>MSHKKTLTIKNVGQILLKRGMISEEQYGEIVARGESQAVRLTSYQQAGYSRRFHQVPEQVSPAEVISSFNLEMPGTDGRVLTEDAITETIALAVRMEYVKIDPLKLDLGTVTAHVSRPFALKHLIVPIAESAGTVTVAVADPFNDEVIADLESIRNIRVRRVLASRSDILKILREFFGFRASVLAAENEFLAATDLGNLEQFVRMKGQQEVEGSDQHIVSAVEYLLQYAFEQRASDIHIEPKREKALVRLRVDGVLHNIHTIPKSLHAPIVSRIKLLSRLDLAEKRRPQDGRIKTTHKAKEIELRVSTLPVAFGEKVVIRVFDPDVLMQDLDGIGFYPREFQLYSSFIRRPNGVILVTGPTGSGKTTTLYSSLRTLSSPEVNIVTVEDPIEMVMEEFNQVGVQSGIGVTFATVLRNILRQDPDIIMIGEIRDRETAENAVQAALTGHLVLSTLHTNDAPSSVTRLLDLGVPSFLISSTVIGIIAQRLLRTICLHCKRERRLADEEVSYLQLEPREYRVWEGEGCTECRGTGYKGRTGIFEVMDFTDTVKGVLSNQVDLTALYGAARADGMVVLREVAVRKMLEGVTTYEEVVAVTG</sequence>
<dbReference type="PANTHER" id="PTHR30258">
    <property type="entry name" value="TYPE II SECRETION SYSTEM PROTEIN GSPE-RELATED"/>
    <property type="match status" value="1"/>
</dbReference>
<keyword evidence="2" id="KW-0547">Nucleotide-binding</keyword>
<dbReference type="PROSITE" id="PS00662">
    <property type="entry name" value="T2SP_E"/>
    <property type="match status" value="1"/>
</dbReference>
<evidence type="ECO:0000259" key="4">
    <source>
        <dbReference type="PROSITE" id="PS00662"/>
    </source>
</evidence>
<protein>
    <submittedName>
        <fullName evidence="5">General secretion pathway protein E</fullName>
    </submittedName>
</protein>